<dbReference type="GO" id="GO:0006081">
    <property type="term" value="P:aldehyde metabolic process"/>
    <property type="evidence" value="ECO:0007669"/>
    <property type="project" value="InterPro"/>
</dbReference>
<accession>F2IK04</accession>
<dbReference type="InterPro" id="IPR015590">
    <property type="entry name" value="Aldehyde_DH_dom"/>
</dbReference>
<dbReference type="STRING" id="755732.Fluta_3088"/>
<evidence type="ECO:0000313" key="10">
    <source>
        <dbReference type="Proteomes" id="UP000007463"/>
    </source>
</evidence>
<keyword evidence="2 4" id="KW-0560">Oxidoreductase</keyword>
<dbReference type="PROSITE" id="PS00070">
    <property type="entry name" value="ALDEHYDE_DEHYDR_CYS"/>
    <property type="match status" value="1"/>
</dbReference>
<evidence type="ECO:0000256" key="4">
    <source>
        <dbReference type="PIRNR" id="PIRNR036492"/>
    </source>
</evidence>
<feature type="domain" description="Aldehyde dehydrogenase" evidence="8">
    <location>
        <begin position="9"/>
        <end position="423"/>
    </location>
</feature>
<protein>
    <recommendedName>
        <fullName evidence="4">Aldehyde dehydrogenase</fullName>
    </recommendedName>
</protein>
<dbReference type="HOGENOM" id="CLU_005391_3_1_10"/>
<sequence>MKEILEKQRHFFNSNQTKSISFRIEQLQKLKTLLISNQNLLDKAIYADFKKSPFETFTNEFGLVYLDIDEACKKLKSWSKRKRVGTNWVNFPAKSYIIPEPLGVSLIIGAWNYPYQLSFAPAIAAIAAGNTVILKPSELPSNTSKLMAELINTHFDAAFFHVVEGGIDETTALLEQRFDKIFFTGSPTVGRVVYQAAAKHLTPVTLELGGKSPAIFTEGANLKMGIKRLIWAKFLNAGQTCIAPDYILLPKSLKDEFLRLAKAEIEQAKYSVENGNYVQIINSRNVERLSRLIDPEKIYSGGKVDETTRFIEPTLMHNVSFDDAIMQEEIFGPILPVLTYDSLNEAILEVKKREKPLSCYIFTNDSQLKNKLLNELSFGGGAVNEAIMHIANSRLPFGGVGNSGTGSYHGEAGFKTFSHYKSILEKGNWFETKLKYSPYSEGKLNWIKRLMGIR</sequence>
<dbReference type="FunFam" id="3.40.309.10:FF:000003">
    <property type="entry name" value="Aldehyde dehydrogenase"/>
    <property type="match status" value="1"/>
</dbReference>
<feature type="active site" evidence="5">
    <location>
        <position position="241"/>
    </location>
</feature>
<dbReference type="InterPro" id="IPR016162">
    <property type="entry name" value="Ald_DH_N"/>
</dbReference>
<comment type="similarity">
    <text evidence="1 4 7">Belongs to the aldehyde dehydrogenase family.</text>
</comment>
<dbReference type="OrthoDB" id="9762913at2"/>
<dbReference type="AlphaFoldDB" id="F2IK04"/>
<reference evidence="10" key="2">
    <citation type="submission" date="2011-02" db="EMBL/GenBank/DDBJ databases">
        <title>The complete genome of Fluviicola taffensis DSM 16823.</title>
        <authorList>
            <consortium name="US DOE Joint Genome Institute (JGI-PGF)"/>
            <person name="Lucas S."/>
            <person name="Copeland A."/>
            <person name="Lapidus A."/>
            <person name="Bruce D."/>
            <person name="Goodwin L."/>
            <person name="Pitluck S."/>
            <person name="Kyrpides N."/>
            <person name="Mavromatis K."/>
            <person name="Ivanova N."/>
            <person name="Mikhailova N."/>
            <person name="Pagani I."/>
            <person name="Chertkov O."/>
            <person name="Detter J.C."/>
            <person name="Han C."/>
            <person name="Tapia R."/>
            <person name="Land M."/>
            <person name="Hauser L."/>
            <person name="Markowitz V."/>
            <person name="Cheng J.-F."/>
            <person name="Hugenholtz P."/>
            <person name="Woyke T."/>
            <person name="Wu D."/>
            <person name="Tindall B."/>
            <person name="Pomrenke H.G."/>
            <person name="Brambilla E."/>
            <person name="Klenk H.-P."/>
            <person name="Eisen J.A."/>
        </authorList>
    </citation>
    <scope>NUCLEOTIDE SEQUENCE [LARGE SCALE GENOMIC DNA]</scope>
    <source>
        <strain evidence="10">DSM 16823 / RW262 / RW262</strain>
    </source>
</reference>
<dbReference type="PANTHER" id="PTHR43570">
    <property type="entry name" value="ALDEHYDE DEHYDROGENASE"/>
    <property type="match status" value="1"/>
</dbReference>
<dbReference type="Gene3D" id="3.40.605.10">
    <property type="entry name" value="Aldehyde Dehydrogenase, Chain A, domain 1"/>
    <property type="match status" value="1"/>
</dbReference>
<evidence type="ECO:0000256" key="7">
    <source>
        <dbReference type="RuleBase" id="RU003345"/>
    </source>
</evidence>
<dbReference type="InterPro" id="IPR016161">
    <property type="entry name" value="Ald_DH/histidinol_DH"/>
</dbReference>
<dbReference type="InterPro" id="IPR029510">
    <property type="entry name" value="Ald_DH_CS_GLU"/>
</dbReference>
<dbReference type="CDD" id="cd07136">
    <property type="entry name" value="ALDH_YwdH-P39616"/>
    <property type="match status" value="1"/>
</dbReference>
<keyword evidence="3" id="KW-0520">NAD</keyword>
<dbReference type="InterPro" id="IPR012394">
    <property type="entry name" value="Aldehyde_DH_NAD(P)"/>
</dbReference>
<dbReference type="EMBL" id="CP002542">
    <property type="protein sequence ID" value="AEA45063.1"/>
    <property type="molecule type" value="Genomic_DNA"/>
</dbReference>
<feature type="active site" evidence="5 6">
    <location>
        <position position="207"/>
    </location>
</feature>
<organism evidence="9 10">
    <name type="scientific">Fluviicola taffensis (strain DSM 16823 / NCIMB 13979 / RW262)</name>
    <dbReference type="NCBI Taxonomy" id="755732"/>
    <lineage>
        <taxon>Bacteria</taxon>
        <taxon>Pseudomonadati</taxon>
        <taxon>Bacteroidota</taxon>
        <taxon>Flavobacteriia</taxon>
        <taxon>Flavobacteriales</taxon>
        <taxon>Crocinitomicaceae</taxon>
        <taxon>Fluviicola</taxon>
    </lineage>
</organism>
<dbReference type="Pfam" id="PF00171">
    <property type="entry name" value="Aldedh"/>
    <property type="match status" value="1"/>
</dbReference>
<dbReference type="RefSeq" id="WP_013687830.1">
    <property type="nucleotide sequence ID" value="NC_015321.1"/>
</dbReference>
<keyword evidence="10" id="KW-1185">Reference proteome</keyword>
<dbReference type="InterPro" id="IPR016160">
    <property type="entry name" value="Ald_DH_CS_CYS"/>
</dbReference>
<evidence type="ECO:0000256" key="6">
    <source>
        <dbReference type="PROSITE-ProRule" id="PRU10007"/>
    </source>
</evidence>
<dbReference type="GO" id="GO:0005737">
    <property type="term" value="C:cytoplasm"/>
    <property type="evidence" value="ECO:0007669"/>
    <property type="project" value="TreeGrafter"/>
</dbReference>
<evidence type="ECO:0000256" key="1">
    <source>
        <dbReference type="ARBA" id="ARBA00009986"/>
    </source>
</evidence>
<dbReference type="KEGG" id="fte:Fluta_3088"/>
<reference evidence="9 10" key="1">
    <citation type="journal article" date="2011" name="Stand. Genomic Sci.">
        <title>Complete genome sequence of the gliding freshwater bacterium Fluviicola taffensis type strain (RW262).</title>
        <authorList>
            <person name="Woyke T."/>
            <person name="Chertkov O."/>
            <person name="Lapidus A."/>
            <person name="Nolan M."/>
            <person name="Lucas S."/>
            <person name="Del Rio T.G."/>
            <person name="Tice H."/>
            <person name="Cheng J.F."/>
            <person name="Tapia R."/>
            <person name="Han C."/>
            <person name="Goodwin L."/>
            <person name="Pitluck S."/>
            <person name="Liolios K."/>
            <person name="Pagani I."/>
            <person name="Ivanova N."/>
            <person name="Huntemann M."/>
            <person name="Mavromatis K."/>
            <person name="Mikhailova N."/>
            <person name="Pati A."/>
            <person name="Chen A."/>
            <person name="Palaniappan K."/>
            <person name="Land M."/>
            <person name="Hauser L."/>
            <person name="Brambilla E.M."/>
            <person name="Rohde M."/>
            <person name="Mwirichia R."/>
            <person name="Sikorski J."/>
            <person name="Tindall B.J."/>
            <person name="Goker M."/>
            <person name="Bristow J."/>
            <person name="Eisen J.A."/>
            <person name="Markowitz V."/>
            <person name="Hugenholtz P."/>
            <person name="Klenk H.P."/>
            <person name="Kyrpides N.C."/>
        </authorList>
    </citation>
    <scope>NUCLEOTIDE SEQUENCE [LARGE SCALE GENOMIC DNA]</scope>
    <source>
        <strain evidence="10">DSM 16823 / RW262 / RW262</strain>
    </source>
</reference>
<evidence type="ECO:0000313" key="9">
    <source>
        <dbReference type="EMBL" id="AEA45063.1"/>
    </source>
</evidence>
<dbReference type="SUPFAM" id="SSF53720">
    <property type="entry name" value="ALDH-like"/>
    <property type="match status" value="1"/>
</dbReference>
<dbReference type="Proteomes" id="UP000007463">
    <property type="component" value="Chromosome"/>
</dbReference>
<dbReference type="PROSITE" id="PS00687">
    <property type="entry name" value="ALDEHYDE_DEHYDR_GLU"/>
    <property type="match status" value="1"/>
</dbReference>
<dbReference type="GO" id="GO:0004029">
    <property type="term" value="F:aldehyde dehydrogenase (NAD+) activity"/>
    <property type="evidence" value="ECO:0007669"/>
    <property type="project" value="TreeGrafter"/>
</dbReference>
<dbReference type="Gene3D" id="3.40.309.10">
    <property type="entry name" value="Aldehyde Dehydrogenase, Chain A, domain 2"/>
    <property type="match status" value="1"/>
</dbReference>
<dbReference type="eggNOG" id="COG1012">
    <property type="taxonomic scope" value="Bacteria"/>
</dbReference>
<name>F2IK04_FLUTR</name>
<evidence type="ECO:0000256" key="3">
    <source>
        <dbReference type="ARBA" id="ARBA00023027"/>
    </source>
</evidence>
<evidence type="ECO:0000256" key="2">
    <source>
        <dbReference type="ARBA" id="ARBA00023002"/>
    </source>
</evidence>
<dbReference type="PIRSF" id="PIRSF036492">
    <property type="entry name" value="ALDH"/>
    <property type="match status" value="1"/>
</dbReference>
<dbReference type="FunFam" id="3.40.605.10:FF:000004">
    <property type="entry name" value="Aldehyde dehydrogenase"/>
    <property type="match status" value="1"/>
</dbReference>
<proteinExistence type="inferred from homology"/>
<evidence type="ECO:0000259" key="8">
    <source>
        <dbReference type="Pfam" id="PF00171"/>
    </source>
</evidence>
<gene>
    <name evidence="9" type="ordered locus">Fluta_3088</name>
</gene>
<dbReference type="InterPro" id="IPR016163">
    <property type="entry name" value="Ald_DH_C"/>
</dbReference>
<evidence type="ECO:0000256" key="5">
    <source>
        <dbReference type="PIRSR" id="PIRSR036492-1"/>
    </source>
</evidence>
<dbReference type="PANTHER" id="PTHR43570:SF16">
    <property type="entry name" value="ALDEHYDE DEHYDROGENASE TYPE III, ISOFORM Q"/>
    <property type="match status" value="1"/>
</dbReference>